<feature type="compositionally biased region" description="Polar residues" evidence="1">
    <location>
        <begin position="41"/>
        <end position="51"/>
    </location>
</feature>
<dbReference type="OrthoDB" id="5310573at2759"/>
<evidence type="ECO:0000313" key="2">
    <source>
        <dbReference type="EMBL" id="OAD59373.1"/>
    </source>
</evidence>
<dbReference type="SUPFAM" id="SSF53850">
    <property type="entry name" value="Periplasmic binding protein-like II"/>
    <property type="match status" value="1"/>
</dbReference>
<accession>A0A310SEE5</accession>
<feature type="compositionally biased region" description="Basic and acidic residues" evidence="1">
    <location>
        <begin position="10"/>
        <end position="39"/>
    </location>
</feature>
<feature type="region of interest" description="Disordered" evidence="1">
    <location>
        <begin position="1"/>
        <end position="51"/>
    </location>
</feature>
<reference evidence="2 3" key="1">
    <citation type="submission" date="2015-07" db="EMBL/GenBank/DDBJ databases">
        <title>The genome of Eufriesea mexicana.</title>
        <authorList>
            <person name="Pan H."/>
            <person name="Kapheim K."/>
        </authorList>
    </citation>
    <scope>NUCLEOTIDE SEQUENCE [LARGE SCALE GENOMIC DNA]</scope>
    <source>
        <strain evidence="2">0111107269</strain>
        <tissue evidence="2">Whole body</tissue>
    </source>
</reference>
<evidence type="ECO:0008006" key="4">
    <source>
        <dbReference type="Google" id="ProtNLM"/>
    </source>
</evidence>
<sequence length="347" mass="38522">MQDENSLVLKPEHSKPKTLESKNIESRKERDKTEEKETKSLSGASSNQTNVPECKMIPITDKYQVQKPSNVAVPRKCPPLSAPLLSERPLVLATHLVPSLPISFFEVLVEAIEVATGKPVVLLHESRSDRPVAKDVADIAILPASEKWEDGKLLSASFCFEHYLNKSNSPCIYADVVVAADRASHVEDITDLRGYRCSLPDRKKNIGAATLLFNYLHTKGESPAFFGNILDADTQIATLQMVAGKQADIGILESPVIKCHKNTLPGIDSLHILTSLGPLPPYRIMTNRAFSVSLRRKITIYLLKINQHKEWVDRFAPFGLTGFTTNFEQLYKQPGGVKSVVTSVPYY</sequence>
<protein>
    <recommendedName>
        <fullName evidence="4">Solute-binding protein family 3/N-terminal domain-containing protein</fullName>
    </recommendedName>
</protein>
<keyword evidence="3" id="KW-1185">Reference proteome</keyword>
<dbReference type="PANTHER" id="PTHR35841">
    <property type="entry name" value="PHOSPHONATES-BINDING PERIPLASMIC PROTEIN"/>
    <property type="match status" value="1"/>
</dbReference>
<dbReference type="Proteomes" id="UP000250275">
    <property type="component" value="Unassembled WGS sequence"/>
</dbReference>
<dbReference type="Pfam" id="PF12974">
    <property type="entry name" value="Phosphonate-bd"/>
    <property type="match status" value="1"/>
</dbReference>
<gene>
    <name evidence="2" type="ORF">WN48_09204</name>
</gene>
<name>A0A310SEE5_9HYME</name>
<proteinExistence type="predicted"/>
<dbReference type="EMBL" id="KQ760688">
    <property type="protein sequence ID" value="OAD59373.1"/>
    <property type="molecule type" value="Genomic_DNA"/>
</dbReference>
<organism evidence="2 3">
    <name type="scientific">Eufriesea mexicana</name>
    <dbReference type="NCBI Taxonomy" id="516756"/>
    <lineage>
        <taxon>Eukaryota</taxon>
        <taxon>Metazoa</taxon>
        <taxon>Ecdysozoa</taxon>
        <taxon>Arthropoda</taxon>
        <taxon>Hexapoda</taxon>
        <taxon>Insecta</taxon>
        <taxon>Pterygota</taxon>
        <taxon>Neoptera</taxon>
        <taxon>Endopterygota</taxon>
        <taxon>Hymenoptera</taxon>
        <taxon>Apocrita</taxon>
        <taxon>Aculeata</taxon>
        <taxon>Apoidea</taxon>
        <taxon>Anthophila</taxon>
        <taxon>Apidae</taxon>
        <taxon>Eufriesea</taxon>
    </lineage>
</organism>
<evidence type="ECO:0000313" key="3">
    <source>
        <dbReference type="Proteomes" id="UP000250275"/>
    </source>
</evidence>
<dbReference type="AlphaFoldDB" id="A0A310SEE5"/>
<evidence type="ECO:0000256" key="1">
    <source>
        <dbReference type="SAM" id="MobiDB-lite"/>
    </source>
</evidence>
<dbReference type="PANTHER" id="PTHR35841:SF1">
    <property type="entry name" value="PHOSPHONATES-BINDING PERIPLASMIC PROTEIN"/>
    <property type="match status" value="1"/>
</dbReference>